<dbReference type="PANTHER" id="PTHR11439">
    <property type="entry name" value="GAG-POL-RELATED RETROTRANSPOSON"/>
    <property type="match status" value="1"/>
</dbReference>
<accession>A0ABQ5FMS4</accession>
<keyword evidence="2" id="KW-1185">Reference proteome</keyword>
<dbReference type="PANTHER" id="PTHR11439:SF495">
    <property type="entry name" value="REVERSE TRANSCRIPTASE, RNA-DEPENDENT DNA POLYMERASE-RELATED"/>
    <property type="match status" value="1"/>
</dbReference>
<proteinExistence type="predicted"/>
<comment type="caution">
    <text evidence="1">The sequence shown here is derived from an EMBL/GenBank/DDBJ whole genome shotgun (WGS) entry which is preliminary data.</text>
</comment>
<sequence>MKTIIGTKWIWKNKMDEHGIVVKNKARLVAQRMGFVVFQMDVKSAFLNGKISKDSGGASTKAKYPKGSSFDLKAYSDSDYVRCNLDRKSTLWGYQILGGKLVCWSAKKQSLVAMSSAKAEYVAAARCCAQVLWIKSQLDDCDVLYDKVLIFCDNTSVIAI</sequence>
<dbReference type="CDD" id="cd09272">
    <property type="entry name" value="RNase_HI_RT_Ty1"/>
    <property type="match status" value="1"/>
</dbReference>
<gene>
    <name evidence="1" type="ORF">Tco_1016141</name>
</gene>
<protein>
    <recommendedName>
        <fullName evidence="3">Reverse transcriptase Ty1/copia-type domain-containing protein</fullName>
    </recommendedName>
</protein>
<evidence type="ECO:0008006" key="3">
    <source>
        <dbReference type="Google" id="ProtNLM"/>
    </source>
</evidence>
<evidence type="ECO:0000313" key="2">
    <source>
        <dbReference type="Proteomes" id="UP001151760"/>
    </source>
</evidence>
<organism evidence="1 2">
    <name type="scientific">Tanacetum coccineum</name>
    <dbReference type="NCBI Taxonomy" id="301880"/>
    <lineage>
        <taxon>Eukaryota</taxon>
        <taxon>Viridiplantae</taxon>
        <taxon>Streptophyta</taxon>
        <taxon>Embryophyta</taxon>
        <taxon>Tracheophyta</taxon>
        <taxon>Spermatophyta</taxon>
        <taxon>Magnoliopsida</taxon>
        <taxon>eudicotyledons</taxon>
        <taxon>Gunneridae</taxon>
        <taxon>Pentapetalae</taxon>
        <taxon>asterids</taxon>
        <taxon>campanulids</taxon>
        <taxon>Asterales</taxon>
        <taxon>Asteraceae</taxon>
        <taxon>Asteroideae</taxon>
        <taxon>Anthemideae</taxon>
        <taxon>Anthemidinae</taxon>
        <taxon>Tanacetum</taxon>
    </lineage>
</organism>
<name>A0ABQ5FMS4_9ASTR</name>
<evidence type="ECO:0000313" key="1">
    <source>
        <dbReference type="EMBL" id="GJT64661.1"/>
    </source>
</evidence>
<reference evidence="1" key="2">
    <citation type="submission" date="2022-01" db="EMBL/GenBank/DDBJ databases">
        <authorList>
            <person name="Yamashiro T."/>
            <person name="Shiraishi A."/>
            <person name="Satake H."/>
            <person name="Nakayama K."/>
        </authorList>
    </citation>
    <scope>NUCLEOTIDE SEQUENCE</scope>
</reference>
<dbReference type="Proteomes" id="UP001151760">
    <property type="component" value="Unassembled WGS sequence"/>
</dbReference>
<reference evidence="1" key="1">
    <citation type="journal article" date="2022" name="Int. J. Mol. Sci.">
        <title>Draft Genome of Tanacetum Coccineum: Genomic Comparison of Closely Related Tanacetum-Family Plants.</title>
        <authorList>
            <person name="Yamashiro T."/>
            <person name="Shiraishi A."/>
            <person name="Nakayama K."/>
            <person name="Satake H."/>
        </authorList>
    </citation>
    <scope>NUCLEOTIDE SEQUENCE</scope>
</reference>
<dbReference type="EMBL" id="BQNB010017564">
    <property type="protein sequence ID" value="GJT64661.1"/>
    <property type="molecule type" value="Genomic_DNA"/>
</dbReference>